<keyword evidence="2" id="KW-1185">Reference proteome</keyword>
<protein>
    <recommendedName>
        <fullName evidence="3">DnaA N-terminal domain-containing protein</fullName>
    </recommendedName>
</protein>
<evidence type="ECO:0008006" key="3">
    <source>
        <dbReference type="Google" id="ProtNLM"/>
    </source>
</evidence>
<organism evidence="1 2">
    <name type="scientific">Pelosinus propionicus DSM 13327</name>
    <dbReference type="NCBI Taxonomy" id="1123291"/>
    <lineage>
        <taxon>Bacteria</taxon>
        <taxon>Bacillati</taxon>
        <taxon>Bacillota</taxon>
        <taxon>Negativicutes</taxon>
        <taxon>Selenomonadales</taxon>
        <taxon>Sporomusaceae</taxon>
        <taxon>Pelosinus</taxon>
    </lineage>
</organism>
<name>A0A1I4IJR8_9FIRM</name>
<dbReference type="EMBL" id="FOTS01000008">
    <property type="protein sequence ID" value="SFL54649.1"/>
    <property type="molecule type" value="Genomic_DNA"/>
</dbReference>
<dbReference type="OrthoDB" id="1633956at2"/>
<dbReference type="AlphaFoldDB" id="A0A1I4IJR8"/>
<gene>
    <name evidence="1" type="ORF">SAMN04490355_1008112</name>
</gene>
<accession>A0A1I4IJR8</accession>
<dbReference type="STRING" id="1123291.SAMN04490355_1008112"/>
<evidence type="ECO:0000313" key="1">
    <source>
        <dbReference type="EMBL" id="SFL54649.1"/>
    </source>
</evidence>
<sequence>MDMLKWEPFTPLVERMAQESPELLAGLHNLKEQMLPAEFEKYINSLISLKKGNGMLLLITKKEMYRSIIESKFLPVIRSSFSVDRVRIISQP</sequence>
<reference evidence="2" key="1">
    <citation type="submission" date="2016-10" db="EMBL/GenBank/DDBJ databases">
        <authorList>
            <person name="Varghese N."/>
            <person name="Submissions S."/>
        </authorList>
    </citation>
    <scope>NUCLEOTIDE SEQUENCE [LARGE SCALE GENOMIC DNA]</scope>
    <source>
        <strain evidence="2">DSM 13327</strain>
    </source>
</reference>
<evidence type="ECO:0000313" key="2">
    <source>
        <dbReference type="Proteomes" id="UP000199520"/>
    </source>
</evidence>
<proteinExistence type="predicted"/>
<dbReference type="Proteomes" id="UP000199520">
    <property type="component" value="Unassembled WGS sequence"/>
</dbReference>